<gene>
    <name evidence="2" type="ORF">ENV52_03290</name>
</gene>
<dbReference type="EMBL" id="DTGR01000049">
    <property type="protein sequence ID" value="HHS28710.1"/>
    <property type="molecule type" value="Genomic_DNA"/>
</dbReference>
<protein>
    <submittedName>
        <fullName evidence="2">SH3 domain-containing protein</fullName>
    </submittedName>
</protein>
<dbReference type="AlphaFoldDB" id="A0A7V6A208"/>
<evidence type="ECO:0000313" key="2">
    <source>
        <dbReference type="EMBL" id="HHS28710.1"/>
    </source>
</evidence>
<name>A0A7V6A208_9BACT</name>
<sequence>MRRSRYLSGPGLWLMLFLLVGVLVGLSPGLAETLKVERAGTQMYPTPNFGGTPLGSVPAGADVAVMSRSGDWVQVNYEGKTGWVHKTAFPQAAGGGVKMPGFLTGGPVRETRSDEVALAGKGFTPEVEAGYRQKNPGLNYAAVDQVERFQVNPTQLAAFIREGGLTP</sequence>
<comment type="caution">
    <text evidence="2">The sequence shown here is derived from an EMBL/GenBank/DDBJ whole genome shotgun (WGS) entry which is preliminary data.</text>
</comment>
<dbReference type="InterPro" id="IPR003646">
    <property type="entry name" value="SH3-like_bac-type"/>
</dbReference>
<feature type="domain" description="SH3b" evidence="1">
    <location>
        <begin position="47"/>
        <end position="86"/>
    </location>
</feature>
<dbReference type="Pfam" id="PF08239">
    <property type="entry name" value="SH3_3"/>
    <property type="match status" value="1"/>
</dbReference>
<dbReference type="Gene3D" id="2.30.30.40">
    <property type="entry name" value="SH3 Domains"/>
    <property type="match status" value="1"/>
</dbReference>
<evidence type="ECO:0000259" key="1">
    <source>
        <dbReference type="Pfam" id="PF08239"/>
    </source>
</evidence>
<organism evidence="2">
    <name type="scientific">Desulfobacca acetoxidans</name>
    <dbReference type="NCBI Taxonomy" id="60893"/>
    <lineage>
        <taxon>Bacteria</taxon>
        <taxon>Pseudomonadati</taxon>
        <taxon>Thermodesulfobacteriota</taxon>
        <taxon>Desulfobaccia</taxon>
        <taxon>Desulfobaccales</taxon>
        <taxon>Desulfobaccaceae</taxon>
        <taxon>Desulfobacca</taxon>
    </lineage>
</organism>
<accession>A0A7V6A208</accession>
<proteinExistence type="predicted"/>
<reference evidence="2" key="1">
    <citation type="journal article" date="2020" name="mSystems">
        <title>Genome- and Community-Level Interaction Insights into Carbon Utilization and Element Cycling Functions of Hydrothermarchaeota in Hydrothermal Sediment.</title>
        <authorList>
            <person name="Zhou Z."/>
            <person name="Liu Y."/>
            <person name="Xu W."/>
            <person name="Pan J."/>
            <person name="Luo Z.H."/>
            <person name="Li M."/>
        </authorList>
    </citation>
    <scope>NUCLEOTIDE SEQUENCE [LARGE SCALE GENOMIC DNA]</scope>
    <source>
        <strain evidence="2">SpSt-767</strain>
    </source>
</reference>